<dbReference type="Gene3D" id="3.40.710.10">
    <property type="entry name" value="DD-peptidase/beta-lactamase superfamily"/>
    <property type="match status" value="1"/>
</dbReference>
<dbReference type="AlphaFoldDB" id="A0A5C8PM34"/>
<accession>A0A5C8PM34</accession>
<dbReference type="InterPro" id="IPR050789">
    <property type="entry name" value="Diverse_Enzym_Activities"/>
</dbReference>
<evidence type="ECO:0000313" key="3">
    <source>
        <dbReference type="EMBL" id="TXL75379.1"/>
    </source>
</evidence>
<proteinExistence type="predicted"/>
<dbReference type="Pfam" id="PF00144">
    <property type="entry name" value="Beta-lactamase"/>
    <property type="match status" value="1"/>
</dbReference>
<reference evidence="3 4" key="1">
    <citation type="submission" date="2019-06" db="EMBL/GenBank/DDBJ databases">
        <title>New taxonomy in bacterial strain CC-CFT640, isolated from vineyard.</title>
        <authorList>
            <person name="Lin S.-Y."/>
            <person name="Tsai C.-F."/>
            <person name="Young C.-C."/>
        </authorList>
    </citation>
    <scope>NUCLEOTIDE SEQUENCE [LARGE SCALE GENOMIC DNA]</scope>
    <source>
        <strain evidence="3 4">CC-CFT640</strain>
    </source>
</reference>
<keyword evidence="4" id="KW-1185">Reference proteome</keyword>
<protein>
    <submittedName>
        <fullName evidence="3">Serine hydrolase</fullName>
    </submittedName>
</protein>
<dbReference type="SUPFAM" id="SSF56601">
    <property type="entry name" value="beta-lactamase/transpeptidase-like"/>
    <property type="match status" value="1"/>
</dbReference>
<evidence type="ECO:0000259" key="2">
    <source>
        <dbReference type="Pfam" id="PF00144"/>
    </source>
</evidence>
<evidence type="ECO:0000256" key="1">
    <source>
        <dbReference type="ARBA" id="ARBA00022801"/>
    </source>
</evidence>
<dbReference type="InterPro" id="IPR012338">
    <property type="entry name" value="Beta-lactam/transpept-like"/>
</dbReference>
<dbReference type="RefSeq" id="WP_147847593.1">
    <property type="nucleotide sequence ID" value="NZ_VDUZ01000014.1"/>
</dbReference>
<sequence length="371" mass="40759">MNDVAPPRTTMRTVEPRAVGMDGERLAQAIAFVQAHGSPWPQSLYNPDGRFCLTAEAGERAPDDEILGPVTPRGGPAGLILRHGQVVAEWGDADRPDMTFSVAKSYLSVLAGLAVGDGLIGSLDDRVGEGGHDSGFESAQNRDITWRHLLQQTSEWEGTLFDKPDMIDRHRQVGATAAAPAKGSFRALQPPGTFWEYNDVRVNRLALSLLQRFREPLPSVLKRRIMDPIGASTTWRWDGYRNATVDIDGTPMVSVPGGGHWGGGIVISARDHARMALLVAADGVWDGNRLLPEGWCAELRRPCAVAPFYGLMWWLNTGREQYPAAAESSFFALGWGSHILWIDPEHDLVAVVRWIDRAHANGFIKRVLESL</sequence>
<gene>
    <name evidence="3" type="ORF">FHP25_14140</name>
</gene>
<dbReference type="GO" id="GO:0016787">
    <property type="term" value="F:hydrolase activity"/>
    <property type="evidence" value="ECO:0007669"/>
    <property type="project" value="UniProtKB-KW"/>
</dbReference>
<dbReference type="EMBL" id="VDUZ01000014">
    <property type="protein sequence ID" value="TXL75379.1"/>
    <property type="molecule type" value="Genomic_DNA"/>
</dbReference>
<dbReference type="InterPro" id="IPR001466">
    <property type="entry name" value="Beta-lactam-related"/>
</dbReference>
<evidence type="ECO:0000313" key="4">
    <source>
        <dbReference type="Proteomes" id="UP000321638"/>
    </source>
</evidence>
<dbReference type="Proteomes" id="UP000321638">
    <property type="component" value="Unassembled WGS sequence"/>
</dbReference>
<keyword evidence="1 3" id="KW-0378">Hydrolase</keyword>
<feature type="domain" description="Beta-lactamase-related" evidence="2">
    <location>
        <begin position="80"/>
        <end position="352"/>
    </location>
</feature>
<dbReference type="OrthoDB" id="9814204at2"/>
<comment type="caution">
    <text evidence="3">The sequence shown here is derived from an EMBL/GenBank/DDBJ whole genome shotgun (WGS) entry which is preliminary data.</text>
</comment>
<name>A0A5C8PM34_9HYPH</name>
<dbReference type="PANTHER" id="PTHR43283">
    <property type="entry name" value="BETA-LACTAMASE-RELATED"/>
    <property type="match status" value="1"/>
</dbReference>
<dbReference type="PANTHER" id="PTHR43283:SF11">
    <property type="entry name" value="BETA-LACTAMASE-RELATED DOMAIN-CONTAINING PROTEIN"/>
    <property type="match status" value="1"/>
</dbReference>
<organism evidence="3 4">
    <name type="scientific">Vineibacter terrae</name>
    <dbReference type="NCBI Taxonomy" id="2586908"/>
    <lineage>
        <taxon>Bacteria</taxon>
        <taxon>Pseudomonadati</taxon>
        <taxon>Pseudomonadota</taxon>
        <taxon>Alphaproteobacteria</taxon>
        <taxon>Hyphomicrobiales</taxon>
        <taxon>Vineibacter</taxon>
    </lineage>
</organism>